<gene>
    <name evidence="1" type="ORF">ABID14_000418</name>
</gene>
<dbReference type="Proteomes" id="UP001549162">
    <property type="component" value="Unassembled WGS sequence"/>
</dbReference>
<dbReference type="EMBL" id="JBEPMA010000002">
    <property type="protein sequence ID" value="MET3616793.1"/>
    <property type="molecule type" value="Genomic_DNA"/>
</dbReference>
<accession>A0ABV2J7S1</accession>
<organism evidence="1 2">
    <name type="scientific">Peptoniphilus olsenii</name>
    <dbReference type="NCBI Taxonomy" id="411570"/>
    <lineage>
        <taxon>Bacteria</taxon>
        <taxon>Bacillati</taxon>
        <taxon>Bacillota</taxon>
        <taxon>Tissierellia</taxon>
        <taxon>Tissierellales</taxon>
        <taxon>Peptoniphilaceae</taxon>
        <taxon>Peptoniphilus</taxon>
    </lineage>
</organism>
<reference evidence="1 2" key="1">
    <citation type="submission" date="2024-06" db="EMBL/GenBank/DDBJ databases">
        <title>Genomic Encyclopedia of Type Strains, Phase IV (KMG-IV): sequencing the most valuable type-strain genomes for metagenomic binning, comparative biology and taxonomic classification.</title>
        <authorList>
            <person name="Goeker M."/>
        </authorList>
    </citation>
    <scope>NUCLEOTIDE SEQUENCE [LARGE SCALE GENOMIC DNA]</scope>
    <source>
        <strain evidence="1 2">DSM 21460</strain>
    </source>
</reference>
<comment type="caution">
    <text evidence="1">The sequence shown here is derived from an EMBL/GenBank/DDBJ whole genome shotgun (WGS) entry which is preliminary data.</text>
</comment>
<evidence type="ECO:0000313" key="2">
    <source>
        <dbReference type="Proteomes" id="UP001549162"/>
    </source>
</evidence>
<dbReference type="RefSeq" id="WP_354366802.1">
    <property type="nucleotide sequence ID" value="NZ_JBEPMA010000002.1"/>
</dbReference>
<protein>
    <submittedName>
        <fullName evidence="1">Uncharacterized protein</fullName>
    </submittedName>
</protein>
<name>A0ABV2J7S1_9FIRM</name>
<evidence type="ECO:0000313" key="1">
    <source>
        <dbReference type="EMBL" id="MET3616793.1"/>
    </source>
</evidence>
<sequence>MGYDDDAIYYTRSSPFWKIQRSAFFDQTIYRTETRNGRLYTGTLNFTGRVTDEGNGRYRGEYTGTLYYYGRAK</sequence>
<proteinExistence type="predicted"/>
<keyword evidence="2" id="KW-1185">Reference proteome</keyword>